<evidence type="ECO:0000256" key="5">
    <source>
        <dbReference type="ARBA" id="ARBA00022840"/>
    </source>
</evidence>
<dbReference type="InterPro" id="IPR012763">
    <property type="entry name" value="DNA_pol_III_sug/sutau_N"/>
</dbReference>
<evidence type="ECO:0000256" key="3">
    <source>
        <dbReference type="ARBA" id="ARBA00022741"/>
    </source>
</evidence>
<comment type="function">
    <text evidence="8">DNA polymerase III is a complex, multichain enzyme responsible for most of the replicative synthesis in bacteria. This DNA polymerase also exhibits 3' to 5' exonuclease activity.</text>
</comment>
<dbReference type="FunFam" id="3.40.50.300:FF:000014">
    <property type="entry name" value="DNA polymerase III subunit gamma/tau"/>
    <property type="match status" value="1"/>
</dbReference>
<dbReference type="InterPro" id="IPR027417">
    <property type="entry name" value="P-loop_NTPase"/>
</dbReference>
<dbReference type="GO" id="GO:0046872">
    <property type="term" value="F:metal ion binding"/>
    <property type="evidence" value="ECO:0007669"/>
    <property type="project" value="UniProtKB-KW"/>
</dbReference>
<keyword evidence="4" id="KW-0862">Zinc</keyword>
<dbReference type="PANTHER" id="PTHR11669:SF0">
    <property type="entry name" value="PROTEIN STICHEL-LIKE 2"/>
    <property type="match status" value="1"/>
</dbReference>
<feature type="coiled-coil region" evidence="9">
    <location>
        <begin position="358"/>
        <end position="385"/>
    </location>
</feature>
<evidence type="ECO:0000256" key="6">
    <source>
        <dbReference type="ARBA" id="ARBA00022932"/>
    </source>
</evidence>
<dbReference type="Pfam" id="PF22608">
    <property type="entry name" value="DNAX_ATPase_lid"/>
    <property type="match status" value="1"/>
</dbReference>
<proteinExistence type="inferred from homology"/>
<feature type="compositionally biased region" description="Low complexity" evidence="10">
    <location>
        <begin position="419"/>
        <end position="434"/>
    </location>
</feature>
<dbReference type="Pfam" id="PF13177">
    <property type="entry name" value="DNA_pol3_delta2"/>
    <property type="match status" value="1"/>
</dbReference>
<dbReference type="Gene3D" id="1.10.8.60">
    <property type="match status" value="1"/>
</dbReference>
<keyword evidence="6 8" id="KW-0239">DNA-directed DNA polymerase</keyword>
<comment type="catalytic activity">
    <reaction evidence="7 8">
        <text>DNA(n) + a 2'-deoxyribonucleoside 5'-triphosphate = DNA(n+1) + diphosphate</text>
        <dbReference type="Rhea" id="RHEA:22508"/>
        <dbReference type="Rhea" id="RHEA-COMP:17339"/>
        <dbReference type="Rhea" id="RHEA-COMP:17340"/>
        <dbReference type="ChEBI" id="CHEBI:33019"/>
        <dbReference type="ChEBI" id="CHEBI:61560"/>
        <dbReference type="ChEBI" id="CHEBI:173112"/>
        <dbReference type="EC" id="2.7.7.7"/>
    </reaction>
</comment>
<comment type="subunit">
    <text evidence="8">DNA polymerase III contains a core (composed of alpha, epsilon and theta chains) that associates with a tau subunit. This core dimerizes to form the POLIII' complex. PolIII' associates with the gamma complex (composed of gamma, delta, delta', psi and chi chains) and with the beta chain to form the complete DNA polymerase III complex.</text>
</comment>
<dbReference type="PANTHER" id="PTHR11669">
    <property type="entry name" value="REPLICATION FACTOR C / DNA POLYMERASE III GAMMA-TAU SUBUNIT"/>
    <property type="match status" value="1"/>
</dbReference>
<dbReference type="InterPro" id="IPR003593">
    <property type="entry name" value="AAA+_ATPase"/>
</dbReference>
<name>A0A518BPA6_9BACT</name>
<dbReference type="GO" id="GO:0006261">
    <property type="term" value="P:DNA-templated DNA replication"/>
    <property type="evidence" value="ECO:0007669"/>
    <property type="project" value="TreeGrafter"/>
</dbReference>
<dbReference type="InterPro" id="IPR050238">
    <property type="entry name" value="DNA_Rep/Repair_Clamp_Loader"/>
</dbReference>
<evidence type="ECO:0000256" key="8">
    <source>
        <dbReference type="RuleBase" id="RU364063"/>
    </source>
</evidence>
<keyword evidence="8" id="KW-0235">DNA replication</keyword>
<keyword evidence="2" id="KW-0479">Metal-binding</keyword>
<evidence type="ECO:0000256" key="7">
    <source>
        <dbReference type="ARBA" id="ARBA00049244"/>
    </source>
</evidence>
<dbReference type="EMBL" id="CP036287">
    <property type="protein sequence ID" value="QDU68810.1"/>
    <property type="molecule type" value="Genomic_DNA"/>
</dbReference>
<protein>
    <recommendedName>
        <fullName evidence="8">DNA polymerase III subunit gamma/tau</fullName>
        <ecNumber evidence="8">2.7.7.7</ecNumber>
    </recommendedName>
</protein>
<keyword evidence="13" id="KW-1185">Reference proteome</keyword>
<gene>
    <name evidence="12" type="primary">dnaX_2</name>
    <name evidence="8" type="synonym">dnaX</name>
    <name evidence="12" type="ORF">Pla133_39130</name>
</gene>
<sequence>MSYLVLARKYRPRRFEDMVGQEVVTGVLRGAIEDDRVGHAYLFAGPRGTGKTTTARILAKALNCVKGPTPDPCGECERCLASDEGAEFDVIEIDAASNTSVNDVRELRESVGYAPVDSRYKVYIVDEVHMLSRAAFNALLKTLEEPPSHVKFLFATTELHKVPDTILSRCQVMRLSPIREEQIAGRLATVFDAEGVTAADGVAAELARRARGGMRDALSLADQLLALAGNSPQLADLARLSGGAGLQELLGLVDALGAGDRAAALDAVAAWAGREGELAGALLDVVRSIVVAGVCGAGSPHLEGGPAAGEALLARAKALGRGRLELMLADLIRARERMRHLAGSERVVLESALLELCTLEATMSLAELEARLASLEARLGGASVAGHTAGPASGGQLPVSIQPTPPPVGASATRSVQQPTGPATGPATAPGAAPRSPDTPQPAPGPAAAPALEPWKALVGALDARHRTLADLLRRSGKLQGSGSMARILVSKASADEQALLADKRSRRACERALSGAMGREITVEFVVGDAATPPPPKVEQDPFTRQVADLFDGHIEEP</sequence>
<evidence type="ECO:0000256" key="1">
    <source>
        <dbReference type="ARBA" id="ARBA00006360"/>
    </source>
</evidence>
<evidence type="ECO:0000256" key="10">
    <source>
        <dbReference type="SAM" id="MobiDB-lite"/>
    </source>
</evidence>
<dbReference type="CDD" id="cd00009">
    <property type="entry name" value="AAA"/>
    <property type="match status" value="1"/>
</dbReference>
<dbReference type="InterPro" id="IPR001270">
    <property type="entry name" value="ClpA/B"/>
</dbReference>
<dbReference type="InterPro" id="IPR045085">
    <property type="entry name" value="HLD_clamp_pol_III_gamma_tau"/>
</dbReference>
<dbReference type="SMART" id="SM00382">
    <property type="entry name" value="AAA"/>
    <property type="match status" value="1"/>
</dbReference>
<evidence type="ECO:0000313" key="13">
    <source>
        <dbReference type="Proteomes" id="UP000316921"/>
    </source>
</evidence>
<evidence type="ECO:0000256" key="9">
    <source>
        <dbReference type="SAM" id="Coils"/>
    </source>
</evidence>
<evidence type="ECO:0000256" key="2">
    <source>
        <dbReference type="ARBA" id="ARBA00022723"/>
    </source>
</evidence>
<evidence type="ECO:0000259" key="11">
    <source>
        <dbReference type="SMART" id="SM00382"/>
    </source>
</evidence>
<keyword evidence="5 8" id="KW-0067">ATP-binding</keyword>
<dbReference type="SUPFAM" id="SSF52540">
    <property type="entry name" value="P-loop containing nucleoside triphosphate hydrolases"/>
    <property type="match status" value="1"/>
</dbReference>
<dbReference type="GO" id="GO:0009360">
    <property type="term" value="C:DNA polymerase III complex"/>
    <property type="evidence" value="ECO:0007669"/>
    <property type="project" value="InterPro"/>
</dbReference>
<comment type="similarity">
    <text evidence="1 8">Belongs to the DnaX/STICHEL family.</text>
</comment>
<dbReference type="GO" id="GO:0005524">
    <property type="term" value="F:ATP binding"/>
    <property type="evidence" value="ECO:0007669"/>
    <property type="project" value="UniProtKB-KW"/>
</dbReference>
<dbReference type="AlphaFoldDB" id="A0A518BPA6"/>
<dbReference type="KEGG" id="pbap:Pla133_39130"/>
<dbReference type="EC" id="2.7.7.7" evidence="8"/>
<feature type="compositionally biased region" description="Pro residues" evidence="10">
    <location>
        <begin position="437"/>
        <end position="447"/>
    </location>
</feature>
<accession>A0A518BPA6</accession>
<dbReference type="Proteomes" id="UP000316921">
    <property type="component" value="Chromosome"/>
</dbReference>
<organism evidence="12 13">
    <name type="scientific">Engelhardtia mirabilis</name>
    <dbReference type="NCBI Taxonomy" id="2528011"/>
    <lineage>
        <taxon>Bacteria</taxon>
        <taxon>Pseudomonadati</taxon>
        <taxon>Planctomycetota</taxon>
        <taxon>Planctomycetia</taxon>
        <taxon>Planctomycetia incertae sedis</taxon>
        <taxon>Engelhardtia</taxon>
    </lineage>
</organism>
<dbReference type="PRINTS" id="PR00300">
    <property type="entry name" value="CLPPROTEASEA"/>
</dbReference>
<feature type="domain" description="AAA+ ATPase" evidence="11">
    <location>
        <begin position="37"/>
        <end position="179"/>
    </location>
</feature>
<dbReference type="GO" id="GO:0003887">
    <property type="term" value="F:DNA-directed DNA polymerase activity"/>
    <property type="evidence" value="ECO:0007669"/>
    <property type="project" value="UniProtKB-KW"/>
</dbReference>
<keyword evidence="8 12" id="KW-0548">Nucleotidyltransferase</keyword>
<dbReference type="RefSeq" id="WP_145068135.1">
    <property type="nucleotide sequence ID" value="NZ_CP036287.1"/>
</dbReference>
<feature type="region of interest" description="Disordered" evidence="10">
    <location>
        <begin position="386"/>
        <end position="450"/>
    </location>
</feature>
<dbReference type="Gene3D" id="3.40.50.300">
    <property type="entry name" value="P-loop containing nucleotide triphosphate hydrolases"/>
    <property type="match status" value="1"/>
</dbReference>
<keyword evidence="8 12" id="KW-0808">Transferase</keyword>
<evidence type="ECO:0000313" key="12">
    <source>
        <dbReference type="EMBL" id="QDU68810.1"/>
    </source>
</evidence>
<dbReference type="NCBIfam" id="TIGR02397">
    <property type="entry name" value="dnaX_nterm"/>
    <property type="match status" value="1"/>
</dbReference>
<reference evidence="12 13" key="1">
    <citation type="submission" date="2019-02" db="EMBL/GenBank/DDBJ databases">
        <title>Deep-cultivation of Planctomycetes and their phenomic and genomic characterization uncovers novel biology.</title>
        <authorList>
            <person name="Wiegand S."/>
            <person name="Jogler M."/>
            <person name="Boedeker C."/>
            <person name="Pinto D."/>
            <person name="Vollmers J."/>
            <person name="Rivas-Marin E."/>
            <person name="Kohn T."/>
            <person name="Peeters S.H."/>
            <person name="Heuer A."/>
            <person name="Rast P."/>
            <person name="Oberbeckmann S."/>
            <person name="Bunk B."/>
            <person name="Jeske O."/>
            <person name="Meyerdierks A."/>
            <person name="Storesund J.E."/>
            <person name="Kallscheuer N."/>
            <person name="Luecker S."/>
            <person name="Lage O.M."/>
            <person name="Pohl T."/>
            <person name="Merkel B.J."/>
            <person name="Hornburger P."/>
            <person name="Mueller R.-W."/>
            <person name="Bruemmer F."/>
            <person name="Labrenz M."/>
            <person name="Spormann A.M."/>
            <person name="Op den Camp H."/>
            <person name="Overmann J."/>
            <person name="Amann R."/>
            <person name="Jetten M.S.M."/>
            <person name="Mascher T."/>
            <person name="Medema M.H."/>
            <person name="Devos D.P."/>
            <person name="Kaster A.-K."/>
            <person name="Ovreas L."/>
            <person name="Rohde M."/>
            <person name="Galperin M.Y."/>
            <person name="Jogler C."/>
        </authorList>
    </citation>
    <scope>NUCLEOTIDE SEQUENCE [LARGE SCALE GENOMIC DNA]</scope>
    <source>
        <strain evidence="12 13">Pla133</strain>
    </source>
</reference>
<keyword evidence="3 8" id="KW-0547">Nucleotide-binding</keyword>
<evidence type="ECO:0000256" key="4">
    <source>
        <dbReference type="ARBA" id="ARBA00022833"/>
    </source>
</evidence>
<keyword evidence="9" id="KW-0175">Coiled coil</keyword>